<dbReference type="PROSITE" id="PS51318">
    <property type="entry name" value="TAT"/>
    <property type="match status" value="1"/>
</dbReference>
<keyword evidence="1" id="KW-0732">Signal</keyword>
<evidence type="ECO:0000313" key="2">
    <source>
        <dbReference type="EMBL" id="MBZ5713144.1"/>
    </source>
</evidence>
<evidence type="ECO:0000313" key="3">
    <source>
        <dbReference type="Proteomes" id="UP001139031"/>
    </source>
</evidence>
<dbReference type="Proteomes" id="UP001139031">
    <property type="component" value="Unassembled WGS sequence"/>
</dbReference>
<sequence>MKPSPRVARRKVLAALGVAAAGVSTAACALRPRTTGSSATAPLAGLVGRTGEWRVEQVMPLTAGAVPVLMRTPKGQRFQVDLMRAEAEGPRAVAHAGDLALYLANGGGGDRPSTAEEEQGARVLAERLTQLAAERGAPAIAGLLTLSERLAGHSQAVLKPWS</sequence>
<gene>
    <name evidence="2" type="ORF">K7C98_28245</name>
</gene>
<evidence type="ECO:0000256" key="1">
    <source>
        <dbReference type="SAM" id="SignalP"/>
    </source>
</evidence>
<dbReference type="InterPro" id="IPR006311">
    <property type="entry name" value="TAT_signal"/>
</dbReference>
<dbReference type="PROSITE" id="PS51257">
    <property type="entry name" value="PROKAR_LIPOPROTEIN"/>
    <property type="match status" value="1"/>
</dbReference>
<feature type="chain" id="PRO_5045680000" evidence="1">
    <location>
        <begin position="30"/>
        <end position="162"/>
    </location>
</feature>
<reference evidence="2" key="1">
    <citation type="submission" date="2021-08" db="EMBL/GenBank/DDBJ databases">
        <authorList>
            <person name="Stevens D.C."/>
        </authorList>
    </citation>
    <scope>NUCLEOTIDE SEQUENCE</scope>
    <source>
        <strain evidence="2">DSM 53165</strain>
    </source>
</reference>
<comment type="caution">
    <text evidence="2">The sequence shown here is derived from an EMBL/GenBank/DDBJ whole genome shotgun (WGS) entry which is preliminary data.</text>
</comment>
<protein>
    <submittedName>
        <fullName evidence="2">Uncharacterized protein</fullName>
    </submittedName>
</protein>
<feature type="signal peptide" evidence="1">
    <location>
        <begin position="1"/>
        <end position="29"/>
    </location>
</feature>
<organism evidence="2 3">
    <name type="scientific">Nannocystis pusilla</name>
    <dbReference type="NCBI Taxonomy" id="889268"/>
    <lineage>
        <taxon>Bacteria</taxon>
        <taxon>Pseudomonadati</taxon>
        <taxon>Myxococcota</taxon>
        <taxon>Polyangia</taxon>
        <taxon>Nannocystales</taxon>
        <taxon>Nannocystaceae</taxon>
        <taxon>Nannocystis</taxon>
    </lineage>
</organism>
<name>A0ABS7TY08_9BACT</name>
<proteinExistence type="predicted"/>
<accession>A0ABS7TY08</accession>
<dbReference type="EMBL" id="JAIRAU010000039">
    <property type="protein sequence ID" value="MBZ5713144.1"/>
    <property type="molecule type" value="Genomic_DNA"/>
</dbReference>
<dbReference type="RefSeq" id="WP_224194888.1">
    <property type="nucleotide sequence ID" value="NZ_JAIRAU010000039.1"/>
</dbReference>
<keyword evidence="3" id="KW-1185">Reference proteome</keyword>